<dbReference type="WBParaSite" id="ACAC_0001258601-mRNA-1">
    <property type="protein sequence ID" value="ACAC_0001258601-mRNA-1"/>
    <property type="gene ID" value="ACAC_0001258601"/>
</dbReference>
<name>A0A0K0DLT4_ANGCA</name>
<keyword evidence="7" id="KW-1185">Reference proteome</keyword>
<evidence type="ECO:0000259" key="6">
    <source>
        <dbReference type="Pfam" id="PF04116"/>
    </source>
</evidence>
<feature type="domain" description="Fatty acid hydroxylase" evidence="6">
    <location>
        <begin position="113"/>
        <end position="237"/>
    </location>
</feature>
<dbReference type="GO" id="GO:0005506">
    <property type="term" value="F:iron ion binding"/>
    <property type="evidence" value="ECO:0007669"/>
    <property type="project" value="InterPro"/>
</dbReference>
<evidence type="ECO:0000256" key="2">
    <source>
        <dbReference type="ARBA" id="ARBA00022692"/>
    </source>
</evidence>
<dbReference type="AlphaFoldDB" id="A0A0K0DLT4"/>
<evidence type="ECO:0000256" key="4">
    <source>
        <dbReference type="ARBA" id="ARBA00023136"/>
    </source>
</evidence>
<dbReference type="PANTHER" id="PTHR11863">
    <property type="entry name" value="STEROL DESATURASE"/>
    <property type="match status" value="1"/>
</dbReference>
<reference evidence="8" key="2">
    <citation type="submission" date="2017-02" db="UniProtKB">
        <authorList>
            <consortium name="WormBaseParasite"/>
        </authorList>
    </citation>
    <scope>IDENTIFICATION</scope>
</reference>
<feature type="transmembrane region" description="Helical" evidence="5">
    <location>
        <begin position="17"/>
        <end position="42"/>
    </location>
</feature>
<organism evidence="7 8">
    <name type="scientific">Angiostrongylus cantonensis</name>
    <name type="common">Rat lungworm</name>
    <dbReference type="NCBI Taxonomy" id="6313"/>
    <lineage>
        <taxon>Eukaryota</taxon>
        <taxon>Metazoa</taxon>
        <taxon>Ecdysozoa</taxon>
        <taxon>Nematoda</taxon>
        <taxon>Chromadorea</taxon>
        <taxon>Rhabditida</taxon>
        <taxon>Rhabditina</taxon>
        <taxon>Rhabditomorpha</taxon>
        <taxon>Strongyloidea</taxon>
        <taxon>Metastrongylidae</taxon>
        <taxon>Angiostrongylus</taxon>
    </lineage>
</organism>
<dbReference type="InterPro" id="IPR006694">
    <property type="entry name" value="Fatty_acid_hydroxylase"/>
</dbReference>
<feature type="transmembrane region" description="Helical" evidence="5">
    <location>
        <begin position="109"/>
        <end position="127"/>
    </location>
</feature>
<protein>
    <submittedName>
        <fullName evidence="8">Fatty acid hydroxylase domain-containing protein</fullName>
    </submittedName>
</protein>
<dbReference type="GO" id="GO:0016491">
    <property type="term" value="F:oxidoreductase activity"/>
    <property type="evidence" value="ECO:0007669"/>
    <property type="project" value="InterPro"/>
</dbReference>
<dbReference type="GO" id="GO:0016020">
    <property type="term" value="C:membrane"/>
    <property type="evidence" value="ECO:0007669"/>
    <property type="project" value="UniProtKB-SubCell"/>
</dbReference>
<evidence type="ECO:0000256" key="5">
    <source>
        <dbReference type="SAM" id="Phobius"/>
    </source>
</evidence>
<dbReference type="Pfam" id="PF04116">
    <property type="entry name" value="FA_hydroxylase"/>
    <property type="match status" value="1"/>
</dbReference>
<dbReference type="GO" id="GO:0008610">
    <property type="term" value="P:lipid biosynthetic process"/>
    <property type="evidence" value="ECO:0007669"/>
    <property type="project" value="InterPro"/>
</dbReference>
<keyword evidence="4 5" id="KW-0472">Membrane</keyword>
<sequence length="281" mass="32657">MERAYGWIYDTCGGNELFILAVPGVIIVNTFYYFINSIFILIDSLDMNWSRPFKIQQDKKPSFWKYIESLKLVLFNQYITGVITTALFYYPMKMTGVSFEKKLPGVLTVLSQVLFCTLIEEIGFYYTHRLFHHPKIYKHIHKIHHEWTAPVSITSIYCHPIEHALSNLAPVLLGPTLCGAHVTTLWIWACVAVTSTTFSHSGYHFPLQPSPEAHDYHHKVFNECFGVLGILDYFHGTASNFRRSVFYKRHMTYFSLRPIKEIFPDEQEKSLNNVEQKAKNS</sequence>
<feature type="transmembrane region" description="Helical" evidence="5">
    <location>
        <begin position="63"/>
        <end position="89"/>
    </location>
</feature>
<proteinExistence type="predicted"/>
<dbReference type="InterPro" id="IPR050307">
    <property type="entry name" value="Sterol_Desaturase_Related"/>
</dbReference>
<keyword evidence="3 5" id="KW-1133">Transmembrane helix</keyword>
<evidence type="ECO:0000313" key="7">
    <source>
        <dbReference type="Proteomes" id="UP000035642"/>
    </source>
</evidence>
<dbReference type="STRING" id="6313.A0A0K0DLT4"/>
<accession>A0A0K0DLT4</accession>
<comment type="subcellular location">
    <subcellularLocation>
        <location evidence="1">Membrane</location>
    </subcellularLocation>
</comment>
<keyword evidence="2 5" id="KW-0812">Transmembrane</keyword>
<evidence type="ECO:0000256" key="3">
    <source>
        <dbReference type="ARBA" id="ARBA00022989"/>
    </source>
</evidence>
<dbReference type="Proteomes" id="UP000035642">
    <property type="component" value="Unassembled WGS sequence"/>
</dbReference>
<reference evidence="7" key="1">
    <citation type="submission" date="2012-09" db="EMBL/GenBank/DDBJ databases">
        <authorList>
            <person name="Martin A.A."/>
        </authorList>
    </citation>
    <scope>NUCLEOTIDE SEQUENCE</scope>
</reference>
<evidence type="ECO:0000256" key="1">
    <source>
        <dbReference type="ARBA" id="ARBA00004370"/>
    </source>
</evidence>
<evidence type="ECO:0000313" key="8">
    <source>
        <dbReference type="WBParaSite" id="ACAC_0001258601-mRNA-1"/>
    </source>
</evidence>